<evidence type="ECO:0000313" key="2">
    <source>
        <dbReference type="EMBL" id="KAK0661241.1"/>
    </source>
</evidence>
<reference evidence="2" key="1">
    <citation type="submission" date="2023-06" db="EMBL/GenBank/DDBJ databases">
        <title>Genome-scale phylogeny and comparative genomics of the fungal order Sordariales.</title>
        <authorList>
            <consortium name="Lawrence Berkeley National Laboratory"/>
            <person name="Hensen N."/>
            <person name="Bonometti L."/>
            <person name="Westerberg I."/>
            <person name="Brannstrom I.O."/>
            <person name="Guillou S."/>
            <person name="Cros-Aarteil S."/>
            <person name="Calhoun S."/>
            <person name="Haridas S."/>
            <person name="Kuo A."/>
            <person name="Mondo S."/>
            <person name="Pangilinan J."/>
            <person name="Riley R."/>
            <person name="Labutti K."/>
            <person name="Andreopoulos B."/>
            <person name="Lipzen A."/>
            <person name="Chen C."/>
            <person name="Yanf M."/>
            <person name="Daum C."/>
            <person name="Ng V."/>
            <person name="Clum A."/>
            <person name="Steindorff A."/>
            <person name="Ohm R."/>
            <person name="Martin F."/>
            <person name="Silar P."/>
            <person name="Natvig D."/>
            <person name="Lalanne C."/>
            <person name="Gautier V."/>
            <person name="Ament-Velasquez S.L."/>
            <person name="Kruys A."/>
            <person name="Hutchinson M.I."/>
            <person name="Powell A.J."/>
            <person name="Barry K."/>
            <person name="Miller A.N."/>
            <person name="Grigoriev I.V."/>
            <person name="Debuchy R."/>
            <person name="Gladieux P."/>
            <person name="Thoren M.H."/>
            <person name="Johannesson H."/>
        </authorList>
    </citation>
    <scope>NUCLEOTIDE SEQUENCE</scope>
    <source>
        <strain evidence="2">CBS 307.81</strain>
    </source>
</reference>
<feature type="region of interest" description="Disordered" evidence="1">
    <location>
        <begin position="1"/>
        <end position="45"/>
    </location>
</feature>
<dbReference type="Proteomes" id="UP001174997">
    <property type="component" value="Unassembled WGS sequence"/>
</dbReference>
<accession>A0AA39YZX1</accession>
<dbReference type="EMBL" id="JAULSY010000153">
    <property type="protein sequence ID" value="KAK0661241.1"/>
    <property type="molecule type" value="Genomic_DNA"/>
</dbReference>
<comment type="caution">
    <text evidence="2">The sequence shown here is derived from an EMBL/GenBank/DDBJ whole genome shotgun (WGS) entry which is preliminary data.</text>
</comment>
<sequence>MSSTSTAPAEIPSQQQQQQQQPIADLPSGDPIPSPSKPLTTPPNTLPLATLLAKLPSSANLFLSRLEKCMSTPSGIDTVMLLLCYTSKLTANVLTSGRVTTLLDKSSQPIARKTLATLLAKRLNNLSALMSESRVILRLWALLGIYSWGRSIVATPATSVAAKGLDYVRLILCVLLQGLENGAYLSFRGVMGWTPEQQGLAYKWSARFWGAFVGIEVGKLLAERVGRVQKKDGEEERRETREWKRKLAKSLAWAPLTVHWSVDGGLPGVTELVVGALASVPGVIQMGDLWETVSK</sequence>
<feature type="compositionally biased region" description="Pro residues" evidence="1">
    <location>
        <begin position="30"/>
        <end position="45"/>
    </location>
</feature>
<dbReference type="PANTHER" id="PTHR12652">
    <property type="entry name" value="PEROXISOMAL BIOGENESIS FACTOR 11"/>
    <property type="match status" value="1"/>
</dbReference>
<proteinExistence type="predicted"/>
<gene>
    <name evidence="2" type="ORF">QBC41DRAFT_285818</name>
</gene>
<organism evidence="2 3">
    <name type="scientific">Cercophora samala</name>
    <dbReference type="NCBI Taxonomy" id="330535"/>
    <lineage>
        <taxon>Eukaryota</taxon>
        <taxon>Fungi</taxon>
        <taxon>Dikarya</taxon>
        <taxon>Ascomycota</taxon>
        <taxon>Pezizomycotina</taxon>
        <taxon>Sordariomycetes</taxon>
        <taxon>Sordariomycetidae</taxon>
        <taxon>Sordariales</taxon>
        <taxon>Lasiosphaeriaceae</taxon>
        <taxon>Cercophora</taxon>
    </lineage>
</organism>
<dbReference type="AlphaFoldDB" id="A0AA39YZX1"/>
<evidence type="ECO:0000313" key="3">
    <source>
        <dbReference type="Proteomes" id="UP001174997"/>
    </source>
</evidence>
<dbReference type="PANTHER" id="PTHR12652:SF25">
    <property type="entry name" value="MICROBODY (PEROXISOME) PROLIFERATION PROTEIN PEROXIN 11C (EUROFUNG)"/>
    <property type="match status" value="1"/>
</dbReference>
<protein>
    <submittedName>
        <fullName evidence="2">PEX11C peroxisomal biogenesis factor 11</fullName>
    </submittedName>
</protein>
<name>A0AA39YZX1_9PEZI</name>
<keyword evidence="3" id="KW-1185">Reference proteome</keyword>
<evidence type="ECO:0000256" key="1">
    <source>
        <dbReference type="SAM" id="MobiDB-lite"/>
    </source>
</evidence>